<dbReference type="FunFam" id="3.30.300.30:FF:000003">
    <property type="entry name" value="DIP2 disco-interacting protein 2 homolog A"/>
    <property type="match status" value="1"/>
</dbReference>
<reference evidence="4" key="3">
    <citation type="submission" date="2025-09" db="UniProtKB">
        <authorList>
            <consortium name="Ensembl"/>
        </authorList>
    </citation>
    <scope>IDENTIFICATION</scope>
</reference>
<dbReference type="FunFam" id="3.30.300.30:FF:000001">
    <property type="entry name" value="DIP2 disco-interacting protein 2 homolog C"/>
    <property type="match status" value="1"/>
</dbReference>
<gene>
    <name evidence="4" type="primary">DIP2C</name>
</gene>
<dbReference type="PROSITE" id="PS51912">
    <property type="entry name" value="DMAP1_BIND"/>
    <property type="match status" value="1"/>
</dbReference>
<dbReference type="PANTHER" id="PTHR22754">
    <property type="entry name" value="DISCO-INTERACTING PROTEIN 2 DIP2 -RELATED"/>
    <property type="match status" value="1"/>
</dbReference>
<reference evidence="5" key="1">
    <citation type="submission" date="2015-09" db="EMBL/GenBank/DDBJ databases">
        <authorList>
            <person name="Sai Rama Sridatta P."/>
        </authorList>
    </citation>
    <scope>NUCLEOTIDE SEQUENCE [LARGE SCALE GENOMIC DNA]</scope>
</reference>
<feature type="region of interest" description="Disordered" evidence="2">
    <location>
        <begin position="211"/>
        <end position="293"/>
    </location>
</feature>
<proteinExistence type="inferred from homology"/>
<evidence type="ECO:0000313" key="5">
    <source>
        <dbReference type="Proteomes" id="UP000314980"/>
    </source>
</evidence>
<dbReference type="PANTHER" id="PTHR22754:SF33">
    <property type="entry name" value="DISCO-INTERACTING PROTEIN 2 HOMOLOG C"/>
    <property type="match status" value="1"/>
</dbReference>
<evidence type="ECO:0000313" key="4">
    <source>
        <dbReference type="Ensembl" id="ENSLCAP00010002930.1"/>
    </source>
</evidence>
<sequence length="1623" mass="177618">MLPQEGLIYHFPQGDRSASFEAVRLSLFLCLSLAGDITQKGYEKKRSKLIGAYFPQTPGKTEFPSPFHSTKFYQIDRREKKLQSKAASHTNWTSGVKRGMDPSMGQERRTPVTPSSSSRYHRRRSSGSRDERYRSDVHTEAVQAALAKHKERKMAVPMPSKRRSLVVQTSMDAYTPPDTSSGSEGEGQGDGTSSSREGSISMEHWISRAIHGTSSTTTTTSSTASSSSSSTRSGGSGAAGGRLADVLAQHNHSAPPDVTGYTNNTANTTATDGIQVERAPGAGTAAQRQTPKYGNAELMETGDGVPVSSRVSAKIQQLVNTLKRPKRPPLREFFVDDFEELLEVQQPDPNQPKAEGAQMVAMRGEQLGVVTNWPPSLEAALQRWGTISPKAPCLTTMDTNGKPLYVLTYGKLWSRSVKVAYNLLHKLGTKQEPLVRPGDRVALVFPNNDPGAFMTAFYGCLLAEVVPVPIEVPLTRKDAGSQQIGFLLGSCGVTVALTSDACHKGLPKSPTGEIPQFKGWPKVLWFVAESKHLSKPPRDWFPHIKDANQDTAYIEYKTCKDGSVLGVTVMRIAMLTHCQALTQSCSYTEAETIVNVLDFKKDVGLWHAVLTSVMNMMHVISIPYALMKVNPLSWIQKVCQYKAKVACAKSRDMHWALVAHRDQRDINLSSLRMLVVADGSNPWSISSCDAFLNVFQTKGLKPEVICPCASSPEALTVAIRRPVEEGSTPPGRGVLSMQGLSHGVIRVDSEEKLSVLTLQDVGSVMPGAMMCVVKPEGVPLLCKTDEIGELCVCTVATGTSYYGLAGMTKNTFEVFPMSNNGAPVSEFPFTRTGLLGFIGPAGLIFVAGKMDGLMVVGGRRHNADDIVATALAVEPMKFVYRGRIAVFSITVLHDERIVVVAEQRPDSTEEDSFQWMSRVLQAIDGIHQVGVYCLALVPSNTLPKTPLGGIHLSETKQLFLEGSLHPCNVLMCPHTCVTNLPKPRQKQPEIGPASVMVGNLVSGKRIAQASGRDLGQIEDNDQARKFLFLSEVLQWRAQTTPDHVLYTLLNSRGTIASSLTCVQLHKRAEKIAAMLAERGHLQDGDHVALVYPPGIDLIVAFYGCLYAGCVPITVRPPHLQNIATTLPTVKMIVEVSRSVCVMTTQLISKLLRSKEALAAVDVRTWPPVLDTDDLPKKKPPLLYKPSNPDTLAYLDFSVSTTGMLAGVKMSHTATSAFCRSIKLQCELYPSREVAICLDPYCGLGFVLWCLCSVYSGHQSILIPPSELEVNPALWLSAVSQYKVRDTFCSYSVMELCTKGLGLQTDSLKSRGLDLSRVRTCVVVAEERPRIALTQSFSKLFKDLGLHPRAVSTSFGCRVNLAICLQVSRTSTSFLLGTSGPDPTTVYVDMRALRHDRVRLVERGSPHSLPLMESGKILPGVRIIIANPETKGPMGESHLGEIWVHSGHNASGYFTVYGDEALQSDHFNSRLSFGDTQTVWARTGYLGFLRRTELTDASGERHDALYVVGALEEAMELRGMRYHPIDIETSVIRTHKSITECAVFTWTNLLVVVVELDGSEQEALDLVPLVTNVVLEEHYLIVGVVVVVDIGVIPINSRGEKQRMHLRDGFLADQLDPIYVAYNM</sequence>
<evidence type="ECO:0000256" key="1">
    <source>
        <dbReference type="ARBA" id="ARBA00007735"/>
    </source>
</evidence>
<comment type="similarity">
    <text evidence="1">Belongs to the DIP2 family.</text>
</comment>
<feature type="compositionally biased region" description="Low complexity" evidence="2">
    <location>
        <begin position="212"/>
        <end position="233"/>
    </location>
</feature>
<dbReference type="Pfam" id="PF06464">
    <property type="entry name" value="DMAP_binding"/>
    <property type="match status" value="1"/>
</dbReference>
<dbReference type="Gene3D" id="3.30.300.30">
    <property type="match status" value="2"/>
</dbReference>
<feature type="compositionally biased region" description="Basic and acidic residues" evidence="2">
    <location>
        <begin position="127"/>
        <end position="139"/>
    </location>
</feature>
<dbReference type="GeneTree" id="ENSGT00950000182997"/>
<dbReference type="InterPro" id="IPR045851">
    <property type="entry name" value="AMP-bd_C_sf"/>
</dbReference>
<dbReference type="SUPFAM" id="SSF56801">
    <property type="entry name" value="Acetyl-CoA synthetase-like"/>
    <property type="match status" value="2"/>
</dbReference>
<dbReference type="InParanoid" id="A0A4W6BX15"/>
<evidence type="ECO:0000256" key="2">
    <source>
        <dbReference type="SAM" id="MobiDB-lite"/>
    </source>
</evidence>
<dbReference type="InterPro" id="IPR000873">
    <property type="entry name" value="AMP-dep_synth/lig_dom"/>
</dbReference>
<dbReference type="InterPro" id="IPR042099">
    <property type="entry name" value="ANL_N_sf"/>
</dbReference>
<dbReference type="Gene3D" id="3.40.50.12780">
    <property type="entry name" value="N-terminal domain of ligase-like"/>
    <property type="match status" value="2"/>
</dbReference>
<feature type="compositionally biased region" description="Polar residues" evidence="2">
    <location>
        <begin position="85"/>
        <end position="94"/>
    </location>
</feature>
<accession>A0A4W6BX15</accession>
<dbReference type="InterPro" id="IPR037337">
    <property type="entry name" value="Dip2-like_dom"/>
</dbReference>
<organism evidence="4 5">
    <name type="scientific">Lates calcarifer</name>
    <name type="common">Barramundi</name>
    <name type="synonym">Holocentrus calcarifer</name>
    <dbReference type="NCBI Taxonomy" id="8187"/>
    <lineage>
        <taxon>Eukaryota</taxon>
        <taxon>Metazoa</taxon>
        <taxon>Chordata</taxon>
        <taxon>Craniata</taxon>
        <taxon>Vertebrata</taxon>
        <taxon>Euteleostomi</taxon>
        <taxon>Actinopterygii</taxon>
        <taxon>Neopterygii</taxon>
        <taxon>Teleostei</taxon>
        <taxon>Neoteleostei</taxon>
        <taxon>Acanthomorphata</taxon>
        <taxon>Carangaria</taxon>
        <taxon>Carangaria incertae sedis</taxon>
        <taxon>Centropomidae</taxon>
        <taxon>Lates</taxon>
    </lineage>
</organism>
<dbReference type="InterPro" id="IPR010506">
    <property type="entry name" value="DMAP1-bd"/>
</dbReference>
<dbReference type="SMART" id="SM01137">
    <property type="entry name" value="DMAP_binding"/>
    <property type="match status" value="1"/>
</dbReference>
<dbReference type="CDD" id="cd05905">
    <property type="entry name" value="Dip2"/>
    <property type="match status" value="2"/>
</dbReference>
<dbReference type="InterPro" id="IPR025110">
    <property type="entry name" value="AMP-bd_C"/>
</dbReference>
<name>A0A4W6BX15_LATCA</name>
<dbReference type="Ensembl" id="ENSLCAT00010003023.1">
    <property type="protein sequence ID" value="ENSLCAP00010002930.1"/>
    <property type="gene ID" value="ENSLCAG00010001458.1"/>
</dbReference>
<feature type="region of interest" description="Disordered" evidence="2">
    <location>
        <begin position="79"/>
        <end position="198"/>
    </location>
</feature>
<keyword evidence="5" id="KW-1185">Reference proteome</keyword>
<reference evidence="4" key="2">
    <citation type="submission" date="2025-08" db="UniProtKB">
        <authorList>
            <consortium name="Ensembl"/>
        </authorList>
    </citation>
    <scope>IDENTIFICATION</scope>
</reference>
<protein>
    <submittedName>
        <fullName evidence="4">Disco interacting C</fullName>
    </submittedName>
</protein>
<evidence type="ECO:0000259" key="3">
    <source>
        <dbReference type="PROSITE" id="PS51912"/>
    </source>
</evidence>
<dbReference type="STRING" id="8187.ENSLCAP00010002930"/>
<feature type="compositionally biased region" description="Low complexity" evidence="2">
    <location>
        <begin position="262"/>
        <end position="271"/>
    </location>
</feature>
<dbReference type="Proteomes" id="UP000314980">
    <property type="component" value="Unassembled WGS sequence"/>
</dbReference>
<dbReference type="Pfam" id="PF23024">
    <property type="entry name" value="AMP-dom_DIP2-like"/>
    <property type="match status" value="1"/>
</dbReference>
<dbReference type="Pfam" id="PF00501">
    <property type="entry name" value="AMP-binding"/>
    <property type="match status" value="2"/>
</dbReference>
<feature type="domain" description="DMAP1-binding" evidence="3">
    <location>
        <begin position="15"/>
        <end position="166"/>
    </location>
</feature>